<dbReference type="GeneID" id="84213608"/>
<protein>
    <submittedName>
        <fullName evidence="2">Uncharacterized protein</fullName>
    </submittedName>
</protein>
<proteinExistence type="predicted"/>
<keyword evidence="3" id="KW-1185">Reference proteome</keyword>
<evidence type="ECO:0000313" key="2">
    <source>
        <dbReference type="EMBL" id="WMT09315.1"/>
    </source>
</evidence>
<dbReference type="AlphaFoldDB" id="A0AAF0T2J7"/>
<keyword evidence="1" id="KW-0472">Membrane</keyword>
<keyword evidence="1" id="KW-1133">Transmembrane helix</keyword>
<gene>
    <name evidence="2" type="ORF">NP511_06670</name>
</gene>
<keyword evidence="1" id="KW-0812">Transmembrane</keyword>
<sequence>MLDEAAELVLELGVDWLIDRNGTRSRLEQASLFLGLVAAVTAAALAVLVGPLYGLAVGVVALVLLLYGA</sequence>
<organism evidence="2 3">
    <name type="scientific">Natrinema thermotolerans</name>
    <dbReference type="NCBI Taxonomy" id="121872"/>
    <lineage>
        <taxon>Archaea</taxon>
        <taxon>Methanobacteriati</taxon>
        <taxon>Methanobacteriota</taxon>
        <taxon>Stenosarchaea group</taxon>
        <taxon>Halobacteria</taxon>
        <taxon>Halobacteriales</taxon>
        <taxon>Natrialbaceae</taxon>
        <taxon>Natrinema</taxon>
    </lineage>
</organism>
<reference evidence="2 3" key="1">
    <citation type="submission" date="2022-07" db="EMBL/GenBank/DDBJ databases">
        <title>Two temperate virus in Haloterrigena jeotgali A29.</title>
        <authorList>
            <person name="Deng X."/>
        </authorList>
    </citation>
    <scope>NUCLEOTIDE SEQUENCE [LARGE SCALE GENOMIC DNA]</scope>
    <source>
        <strain evidence="2 3">A29</strain>
    </source>
</reference>
<name>A0AAF0T2J7_9EURY</name>
<evidence type="ECO:0000256" key="1">
    <source>
        <dbReference type="SAM" id="Phobius"/>
    </source>
</evidence>
<feature type="transmembrane region" description="Helical" evidence="1">
    <location>
        <begin position="33"/>
        <end position="66"/>
    </location>
</feature>
<accession>A0AAF0T2J7</accession>
<dbReference type="RefSeq" id="WP_049964908.1">
    <property type="nucleotide sequence ID" value="NZ_CP101873.1"/>
</dbReference>
<dbReference type="EMBL" id="CP101873">
    <property type="protein sequence ID" value="WMT09315.1"/>
    <property type="molecule type" value="Genomic_DNA"/>
</dbReference>
<dbReference type="Proteomes" id="UP001224926">
    <property type="component" value="Chromosome"/>
</dbReference>
<dbReference type="GeneID" id="39861297"/>
<evidence type="ECO:0000313" key="3">
    <source>
        <dbReference type="Proteomes" id="UP001224926"/>
    </source>
</evidence>